<dbReference type="GeneID" id="93210780"/>
<feature type="region of interest" description="Disordered" evidence="1">
    <location>
        <begin position="188"/>
        <end position="217"/>
    </location>
</feature>
<keyword evidence="2" id="KW-0472">Membrane</keyword>
<feature type="transmembrane region" description="Helical" evidence="2">
    <location>
        <begin position="12"/>
        <end position="42"/>
    </location>
</feature>
<evidence type="ECO:0000313" key="3">
    <source>
        <dbReference type="EMBL" id="EGF22814.1"/>
    </source>
</evidence>
<sequence length="352" mass="38006">MTDESGKKKRTKLWAVIGVIVAIVIGVTAAIAVGYGGAYLYFNAQAAKAYGVPLVVNAKGLDTDRGTKISVHATGKDSKDNGVDSVFYIGSSSSNIALKPGDYSLAIEASPIAEDGTIYDTKDAVTKVSIAKDGKTDVEKEITIEPIPAEEVTDEQIEAAYNAAKDSGIDASKLDDLKEKAQKRRNAAVAAKKVEEEKKAAEEKAAEEQKAAETKASNSGHSFMTDYFYVDVPSSWKSSEWSVRQEDDHTWIFNHQPANDYGGGATVSVAKSDPWPNSNSTKTLGTTGTGLNVYYTEAGAGFFNKTGATIELTKMWNPDDPNSVRADGFTNSDYQKIMRARERLRQEQTGKK</sequence>
<evidence type="ECO:0000313" key="4">
    <source>
        <dbReference type="Proteomes" id="UP000005947"/>
    </source>
</evidence>
<evidence type="ECO:0000256" key="1">
    <source>
        <dbReference type="SAM" id="MobiDB-lite"/>
    </source>
</evidence>
<keyword evidence="4" id="KW-1185">Reference proteome</keyword>
<accession>F1T6J4</accession>
<protein>
    <submittedName>
        <fullName evidence="3">Uncharacterized protein</fullName>
    </submittedName>
</protein>
<keyword evidence="2" id="KW-0812">Transmembrane</keyword>
<reference evidence="3 4" key="1">
    <citation type="submission" date="2011-02" db="EMBL/GenBank/DDBJ databases">
        <authorList>
            <person name="Muzny D."/>
            <person name="Qin X."/>
            <person name="Buhay C."/>
            <person name="Dugan-Rocha S."/>
            <person name="Ding Y."/>
            <person name="Chen G."/>
            <person name="Hawes A."/>
            <person name="Holder M."/>
            <person name="Jhangiani S."/>
            <person name="Johnson A."/>
            <person name="Khan Z."/>
            <person name="Li Z."/>
            <person name="Liu W."/>
            <person name="Liu X."/>
            <person name="Perez L."/>
            <person name="Shen H."/>
            <person name="Wang Q."/>
            <person name="Watt J."/>
            <person name="Xi L."/>
            <person name="Xin Y."/>
            <person name="Zhou J."/>
            <person name="Deng J."/>
            <person name="Jiang H."/>
            <person name="Liu Y."/>
            <person name="Qu J."/>
            <person name="Song X.-Z."/>
            <person name="Zhang L."/>
            <person name="Villasana D."/>
            <person name="Johnson A."/>
            <person name="Liu J."/>
            <person name="Liyanage D."/>
            <person name="Lorensuhewa L."/>
            <person name="Robinson T."/>
            <person name="Song A."/>
            <person name="Song B.-B."/>
            <person name="Dinh H."/>
            <person name="Thornton R."/>
            <person name="Coyle M."/>
            <person name="Francisco L."/>
            <person name="Jackson L."/>
            <person name="Javaid M."/>
            <person name="Korchina V."/>
            <person name="Kovar C."/>
            <person name="Mata R."/>
            <person name="Mathew T."/>
            <person name="Ngo R."/>
            <person name="Nguyen L."/>
            <person name="Nguyen N."/>
            <person name="Okwuonu G."/>
            <person name="Ongeri F."/>
            <person name="Pham C."/>
            <person name="Simmons D."/>
            <person name="Wilczek-Boney K."/>
            <person name="Hale W."/>
            <person name="Jakkamsetti A."/>
            <person name="Pham P."/>
            <person name="Ruth R."/>
            <person name="San Lucas F."/>
            <person name="Warren J."/>
            <person name="Zhang J."/>
            <person name="Zhao Z."/>
            <person name="Zhou C."/>
            <person name="Zhu D."/>
            <person name="Lee S."/>
            <person name="Bess C."/>
            <person name="Blankenburg K."/>
            <person name="Forbes L."/>
            <person name="Fu Q."/>
            <person name="Gubbala S."/>
            <person name="Hirani K."/>
            <person name="Jayaseelan J.C."/>
            <person name="Lara F."/>
            <person name="Munidasa M."/>
            <person name="Palculict T."/>
            <person name="Patil S."/>
            <person name="Pu L.-L."/>
            <person name="Saada N."/>
            <person name="Tang L."/>
            <person name="Weissenberger G."/>
            <person name="Zhu Y."/>
            <person name="Hemphill L."/>
            <person name="Shang Y."/>
            <person name="Youmans B."/>
            <person name="Ayvaz T."/>
            <person name="Ross M."/>
            <person name="Santibanez J."/>
            <person name="Aqrawi P."/>
            <person name="Gross S."/>
            <person name="Joshi V."/>
            <person name="Fowler G."/>
            <person name="Nazareth L."/>
            <person name="Reid J."/>
            <person name="Worley K."/>
            <person name="Petrosino J."/>
            <person name="Highlander S."/>
            <person name="Gibbs R."/>
        </authorList>
    </citation>
    <scope>NUCLEOTIDE SEQUENCE [LARGE SCALE GENOMIC DNA]</scope>
    <source>
        <strain evidence="3 4">DSM 15829</strain>
    </source>
</reference>
<dbReference type="OrthoDB" id="3183732at2"/>
<dbReference type="RefSeq" id="WP_006303350.1">
    <property type="nucleotide sequence ID" value="NZ_ACGK02000004.1"/>
</dbReference>
<proteinExistence type="predicted"/>
<feature type="compositionally biased region" description="Basic and acidic residues" evidence="1">
    <location>
        <begin position="192"/>
        <end position="213"/>
    </location>
</feature>
<dbReference type="AlphaFoldDB" id="F1T6J4"/>
<organism evidence="3 4">
    <name type="scientific">Fannyhessea vaginae DSM 15829</name>
    <dbReference type="NCBI Taxonomy" id="525256"/>
    <lineage>
        <taxon>Bacteria</taxon>
        <taxon>Bacillati</taxon>
        <taxon>Actinomycetota</taxon>
        <taxon>Coriobacteriia</taxon>
        <taxon>Coriobacteriales</taxon>
        <taxon>Atopobiaceae</taxon>
        <taxon>Fannyhessea</taxon>
    </lineage>
</organism>
<evidence type="ECO:0000256" key="2">
    <source>
        <dbReference type="SAM" id="Phobius"/>
    </source>
</evidence>
<dbReference type="Proteomes" id="UP000005947">
    <property type="component" value="Unassembled WGS sequence"/>
</dbReference>
<name>F1T6J4_9ACTN</name>
<comment type="caution">
    <text evidence="3">The sequence shown here is derived from an EMBL/GenBank/DDBJ whole genome shotgun (WGS) entry which is preliminary data.</text>
</comment>
<dbReference type="EMBL" id="ACGK02000004">
    <property type="protein sequence ID" value="EGF22814.1"/>
    <property type="molecule type" value="Genomic_DNA"/>
</dbReference>
<dbReference type="eggNOG" id="ENOG502ZVAY">
    <property type="taxonomic scope" value="Bacteria"/>
</dbReference>
<keyword evidence="2" id="KW-1133">Transmembrane helix</keyword>
<gene>
    <name evidence="3" type="ORF">HMPREF0091_11140</name>
</gene>